<name>X6M595_RETFI</name>
<feature type="compositionally biased region" description="Low complexity" evidence="1">
    <location>
        <begin position="14"/>
        <end position="36"/>
    </location>
</feature>
<dbReference type="AlphaFoldDB" id="X6M595"/>
<organism evidence="3 4">
    <name type="scientific">Reticulomyxa filosa</name>
    <dbReference type="NCBI Taxonomy" id="46433"/>
    <lineage>
        <taxon>Eukaryota</taxon>
        <taxon>Sar</taxon>
        <taxon>Rhizaria</taxon>
        <taxon>Retaria</taxon>
        <taxon>Foraminifera</taxon>
        <taxon>Monothalamids</taxon>
        <taxon>Reticulomyxidae</taxon>
        <taxon>Reticulomyxa</taxon>
    </lineage>
</organism>
<feature type="transmembrane region" description="Helical" evidence="2">
    <location>
        <begin position="84"/>
        <end position="111"/>
    </location>
</feature>
<evidence type="ECO:0000313" key="4">
    <source>
        <dbReference type="Proteomes" id="UP000023152"/>
    </source>
</evidence>
<feature type="non-terminal residue" evidence="3">
    <location>
        <position position="1"/>
    </location>
</feature>
<evidence type="ECO:0000256" key="1">
    <source>
        <dbReference type="SAM" id="MobiDB-lite"/>
    </source>
</evidence>
<dbReference type="EMBL" id="ASPP01024376">
    <property type="protein sequence ID" value="ETO09084.1"/>
    <property type="molecule type" value="Genomic_DNA"/>
</dbReference>
<keyword evidence="2" id="KW-0472">Membrane</keyword>
<dbReference type="PANTHER" id="PTHR36911:SF3">
    <property type="entry name" value="GATA ZINC FINGER DOMAIN-CONTAINING PROTEIN 4-RELATED"/>
    <property type="match status" value="1"/>
</dbReference>
<proteinExistence type="predicted"/>
<evidence type="ECO:0000256" key="2">
    <source>
        <dbReference type="SAM" id="Phobius"/>
    </source>
</evidence>
<keyword evidence="2" id="KW-1133">Transmembrane helix</keyword>
<reference evidence="3 4" key="1">
    <citation type="journal article" date="2013" name="Curr. Biol.">
        <title>The Genome of the Foraminiferan Reticulomyxa filosa.</title>
        <authorList>
            <person name="Glockner G."/>
            <person name="Hulsmann N."/>
            <person name="Schleicher M."/>
            <person name="Noegel A.A."/>
            <person name="Eichinger L."/>
            <person name="Gallinger C."/>
            <person name="Pawlowski J."/>
            <person name="Sierra R."/>
            <person name="Euteneuer U."/>
            <person name="Pillet L."/>
            <person name="Moustafa A."/>
            <person name="Platzer M."/>
            <person name="Groth M."/>
            <person name="Szafranski K."/>
            <person name="Schliwa M."/>
        </authorList>
    </citation>
    <scope>NUCLEOTIDE SEQUENCE [LARGE SCALE GENOMIC DNA]</scope>
</reference>
<keyword evidence="4" id="KW-1185">Reference proteome</keyword>
<feature type="region of interest" description="Disordered" evidence="1">
    <location>
        <begin position="1"/>
        <end position="45"/>
    </location>
</feature>
<dbReference type="Proteomes" id="UP000023152">
    <property type="component" value="Unassembled WGS sequence"/>
</dbReference>
<gene>
    <name evidence="3" type="ORF">RFI_28303</name>
</gene>
<comment type="caution">
    <text evidence="3">The sequence shown here is derived from an EMBL/GenBank/DDBJ whole genome shotgun (WGS) entry which is preliminary data.</text>
</comment>
<feature type="transmembrane region" description="Helical" evidence="2">
    <location>
        <begin position="123"/>
        <end position="152"/>
    </location>
</feature>
<protein>
    <submittedName>
        <fullName evidence="3">Uncharacterized protein</fullName>
    </submittedName>
</protein>
<evidence type="ECO:0000313" key="3">
    <source>
        <dbReference type="EMBL" id="ETO09084.1"/>
    </source>
</evidence>
<dbReference type="PANTHER" id="PTHR36911">
    <property type="entry name" value="LIM ZINC-BINDING DOMAIN-CONTAINING PROTEIN-RELATED"/>
    <property type="match status" value="1"/>
</dbReference>
<sequence length="305" mass="35048">RIKSTKEDGTTTGNDNNENNNNNNNNINNNNNNNNDNYDDNDDDDMENEVELAKQTTQSIRGSRLDTSRAIPRFHQATKDQNDILFLAVKLVTLLIVSVISGLISLFFIVALNEAGTPQIVDIVNIVCVCVCMYVCIRIFVHIIIYCVYIYIYIYIYVYVYYFYLLVNMSCLWFSFSFGNDSYRKITCNDKILGWCFPLIKTAALTWTCCPKKYRRAYSVNLQLKSSTVNSNSALKNDNNNNNNNHNRNDKQTKTWCFCGCGCDCICCGSQDVRDEQWVIYAVAKEEYALLCKQYPAKKQINDVI</sequence>
<accession>X6M595</accession>
<feature type="non-terminal residue" evidence="3">
    <location>
        <position position="305"/>
    </location>
</feature>
<keyword evidence="2" id="KW-0812">Transmembrane</keyword>